<comment type="subcellular location">
    <subcellularLocation>
        <location evidence="3">Cell membrane</location>
    </subcellularLocation>
    <subcellularLocation>
        <location evidence="2">Membrane</location>
        <topology evidence="2">Multi-pass membrane protein</topology>
    </subcellularLocation>
</comment>
<organism evidence="17 18">
    <name type="scientific">Streptomyces nigrescens</name>
    <dbReference type="NCBI Taxonomy" id="1920"/>
    <lineage>
        <taxon>Bacteria</taxon>
        <taxon>Bacillati</taxon>
        <taxon>Actinomycetota</taxon>
        <taxon>Actinomycetes</taxon>
        <taxon>Kitasatosporales</taxon>
        <taxon>Streptomycetaceae</taxon>
        <taxon>Streptomyces</taxon>
    </lineage>
</organism>
<evidence type="ECO:0000256" key="12">
    <source>
        <dbReference type="ARBA" id="ARBA00023012"/>
    </source>
</evidence>
<evidence type="ECO:0000256" key="6">
    <source>
        <dbReference type="ARBA" id="ARBA00022679"/>
    </source>
</evidence>
<dbReference type="PRINTS" id="PR00344">
    <property type="entry name" value="BCTRLSENSOR"/>
</dbReference>
<dbReference type="SMART" id="SM00388">
    <property type="entry name" value="HisKA"/>
    <property type="match status" value="1"/>
</dbReference>
<dbReference type="InterPro" id="IPR027417">
    <property type="entry name" value="P-loop_NTPase"/>
</dbReference>
<evidence type="ECO:0000256" key="4">
    <source>
        <dbReference type="ARBA" id="ARBA00012438"/>
    </source>
</evidence>
<evidence type="ECO:0000259" key="16">
    <source>
        <dbReference type="PROSITE" id="PS50109"/>
    </source>
</evidence>
<feature type="coiled-coil region" evidence="14">
    <location>
        <begin position="654"/>
        <end position="681"/>
    </location>
</feature>
<dbReference type="InterPro" id="IPR014729">
    <property type="entry name" value="Rossmann-like_a/b/a_fold"/>
</dbReference>
<sequence>MARGSDATDGPGARPGKLKVFLGAAPGVGKTYRMLDEGRRRAARGKNVVVALAECHGRPSTEAMLEGLDVLPRVMRRHRGAEFAELDLDRVLELRPEVALIDELAHTNAPGGRHPKRWQDIDELLTAGIDVVATLNIQHLDSLSDVVEKITGVPQYETVPDEVVRHADQIELVDLPAEGLRRRMAHGNIYPPEKVDAALSHYFRLGNLTALRELALLWVAGRVDEALRKYRHEHSIGPVWETRERVVVALTGGAEGATLIRRAARIVARSSDGDLLAVHVTRSDGLSGSSPAALADQRRLTESLGGSYHAVVGDDVPAALLDFARAQNATQLVIGASRRGRLRRVLAPRGVGETVVELSGDIDVHTVTHEHAGQGRKWAAPGSGLSRSRRVAGPVAGLIAPLLLTLALRTVSAPLALNLTSEALLFLLTVLGVACIGGVVSALLASVTTSLLLNYYFIPPVGHFTFAEANIVVAQAAFTIVAVTVAAIVDRSLRLSRRAARATAEAETLTSLAGGILRGDRAVPALLERTRETFGMDGIELRPRREEPEPGVAGDAAAEYQTKVAIGDDSVLVLSGRRLPASEHRVLTAFAAHLTAAVERARLAEAAAEVEPVKAANRMRTALLAAVGHDLRTPLAGCWAAVSSLRSSDVDFSAEDREELLATAEESLAKLSRLIDNLLDMSRLQAGALTLHLEPVALTEVLPSALDTLPGSPPKDHVHVVTRGLDTAPDVVADPPLLERVLANLISNAVRHSPAGRSVTIGASALAGRVELRVTDRGPGIQLADREQAFEPFQRLGDTDNTTGLGLGLALSRGLTEAMGGTLTPEETPGGGLTMVVSLPAAPVPVAVAAGQAH</sequence>
<dbReference type="CDD" id="cd00082">
    <property type="entry name" value="HisKA"/>
    <property type="match status" value="1"/>
</dbReference>
<keyword evidence="13 15" id="KW-0472">Membrane</keyword>
<dbReference type="Gene3D" id="3.30.565.10">
    <property type="entry name" value="Histidine kinase-like ATPase, C-terminal domain"/>
    <property type="match status" value="1"/>
</dbReference>
<evidence type="ECO:0000256" key="2">
    <source>
        <dbReference type="ARBA" id="ARBA00004141"/>
    </source>
</evidence>
<evidence type="ECO:0000313" key="18">
    <source>
        <dbReference type="Proteomes" id="UP001059597"/>
    </source>
</evidence>
<keyword evidence="6" id="KW-0808">Transferase</keyword>
<keyword evidence="8" id="KW-0547">Nucleotide-binding</keyword>
<dbReference type="SUPFAM" id="SSF52402">
    <property type="entry name" value="Adenine nucleotide alpha hydrolases-like"/>
    <property type="match status" value="1"/>
</dbReference>
<evidence type="ECO:0000256" key="10">
    <source>
        <dbReference type="ARBA" id="ARBA00022840"/>
    </source>
</evidence>
<dbReference type="SUPFAM" id="SSF55874">
    <property type="entry name" value="ATPase domain of HSP90 chaperone/DNA topoisomerase II/histidine kinase"/>
    <property type="match status" value="1"/>
</dbReference>
<dbReference type="PROSITE" id="PS50109">
    <property type="entry name" value="HIS_KIN"/>
    <property type="match status" value="1"/>
</dbReference>
<dbReference type="InterPro" id="IPR005467">
    <property type="entry name" value="His_kinase_dom"/>
</dbReference>
<keyword evidence="14" id="KW-0175">Coiled coil</keyword>
<dbReference type="PANTHER" id="PTHR45569:SF1">
    <property type="entry name" value="SENSOR PROTEIN KDPD"/>
    <property type="match status" value="1"/>
</dbReference>
<keyword evidence="7 15" id="KW-0812">Transmembrane</keyword>
<dbReference type="Pfam" id="PF00582">
    <property type="entry name" value="Usp"/>
    <property type="match status" value="1"/>
</dbReference>
<dbReference type="SUPFAM" id="SSF47384">
    <property type="entry name" value="Homodimeric domain of signal transducing histidine kinase"/>
    <property type="match status" value="1"/>
</dbReference>
<dbReference type="Pfam" id="PF02518">
    <property type="entry name" value="HATPase_c"/>
    <property type="match status" value="1"/>
</dbReference>
<dbReference type="SMART" id="SM00387">
    <property type="entry name" value="HATPase_c"/>
    <property type="match status" value="1"/>
</dbReference>
<keyword evidence="10" id="KW-0067">ATP-binding</keyword>
<evidence type="ECO:0000256" key="3">
    <source>
        <dbReference type="ARBA" id="ARBA00004236"/>
    </source>
</evidence>
<dbReference type="InterPro" id="IPR003661">
    <property type="entry name" value="HisK_dim/P_dom"/>
</dbReference>
<feature type="transmembrane region" description="Helical" evidence="15">
    <location>
        <begin position="469"/>
        <end position="489"/>
    </location>
</feature>
<reference evidence="17" key="1">
    <citation type="submission" date="2022-06" db="EMBL/GenBank/DDBJ databases">
        <title>Complete genome sequence of Streptomyces nigrescens HEK616.</title>
        <authorList>
            <person name="Asamizu S."/>
            <person name="Onaka H."/>
        </authorList>
    </citation>
    <scope>NUCLEOTIDE SEQUENCE</scope>
    <source>
        <strain evidence="17">HEK616</strain>
    </source>
</reference>
<dbReference type="CDD" id="cd00075">
    <property type="entry name" value="HATPase"/>
    <property type="match status" value="1"/>
</dbReference>
<dbReference type="Gene3D" id="1.20.120.620">
    <property type="entry name" value="Backbone structure of the membrane domain of e. Coli histidine kinase receptor kdpd"/>
    <property type="match status" value="1"/>
</dbReference>
<dbReference type="Pfam" id="PF13493">
    <property type="entry name" value="DUF4118"/>
    <property type="match status" value="1"/>
</dbReference>
<evidence type="ECO:0000256" key="5">
    <source>
        <dbReference type="ARBA" id="ARBA00022553"/>
    </source>
</evidence>
<keyword evidence="11 15" id="KW-1133">Transmembrane helix</keyword>
<feature type="transmembrane region" description="Helical" evidence="15">
    <location>
        <begin position="424"/>
        <end position="457"/>
    </location>
</feature>
<dbReference type="InterPro" id="IPR003594">
    <property type="entry name" value="HATPase_dom"/>
</dbReference>
<dbReference type="GO" id="GO:0016301">
    <property type="term" value="F:kinase activity"/>
    <property type="evidence" value="ECO:0007669"/>
    <property type="project" value="UniProtKB-KW"/>
</dbReference>
<dbReference type="InterPro" id="IPR004358">
    <property type="entry name" value="Sig_transdc_His_kin-like_C"/>
</dbReference>
<dbReference type="Gene3D" id="3.40.50.620">
    <property type="entry name" value="HUPs"/>
    <property type="match status" value="1"/>
</dbReference>
<dbReference type="InterPro" id="IPR036097">
    <property type="entry name" value="HisK_dim/P_sf"/>
</dbReference>
<keyword evidence="9 17" id="KW-0418">Kinase</keyword>
<dbReference type="RefSeq" id="WP_261954477.1">
    <property type="nucleotide sequence ID" value="NZ_AP026073.1"/>
</dbReference>
<evidence type="ECO:0000256" key="15">
    <source>
        <dbReference type="SAM" id="Phobius"/>
    </source>
</evidence>
<dbReference type="Gene3D" id="1.10.287.130">
    <property type="match status" value="1"/>
</dbReference>
<gene>
    <name evidence="17" type="ORF">HEK616_42740</name>
</gene>
<dbReference type="InterPro" id="IPR003852">
    <property type="entry name" value="Sig_transdc_His_kinase_KdpD_N"/>
</dbReference>
<dbReference type="Gene3D" id="3.40.50.300">
    <property type="entry name" value="P-loop containing nucleotide triphosphate hydrolases"/>
    <property type="match status" value="1"/>
</dbReference>
<evidence type="ECO:0000256" key="9">
    <source>
        <dbReference type="ARBA" id="ARBA00022777"/>
    </source>
</evidence>
<dbReference type="InterPro" id="IPR036890">
    <property type="entry name" value="HATPase_C_sf"/>
</dbReference>
<evidence type="ECO:0000256" key="13">
    <source>
        <dbReference type="ARBA" id="ARBA00023136"/>
    </source>
</evidence>
<keyword evidence="18" id="KW-1185">Reference proteome</keyword>
<evidence type="ECO:0000256" key="8">
    <source>
        <dbReference type="ARBA" id="ARBA00022741"/>
    </source>
</evidence>
<evidence type="ECO:0000256" key="1">
    <source>
        <dbReference type="ARBA" id="ARBA00000085"/>
    </source>
</evidence>
<feature type="domain" description="Histidine kinase" evidence="16">
    <location>
        <begin position="626"/>
        <end position="843"/>
    </location>
</feature>
<keyword evidence="12" id="KW-0902">Two-component regulatory system</keyword>
<dbReference type="EMBL" id="AP026073">
    <property type="protein sequence ID" value="BDM70787.1"/>
    <property type="molecule type" value="Genomic_DNA"/>
</dbReference>
<comment type="catalytic activity">
    <reaction evidence="1">
        <text>ATP + protein L-histidine = ADP + protein N-phospho-L-histidine.</text>
        <dbReference type="EC" id="2.7.13.3"/>
    </reaction>
</comment>
<dbReference type="Pfam" id="PF02702">
    <property type="entry name" value="KdpD"/>
    <property type="match status" value="1"/>
</dbReference>
<dbReference type="InterPro" id="IPR052023">
    <property type="entry name" value="Histidine_kinase_KdpD"/>
</dbReference>
<evidence type="ECO:0000256" key="14">
    <source>
        <dbReference type="SAM" id="Coils"/>
    </source>
</evidence>
<feature type="transmembrane region" description="Helical" evidence="15">
    <location>
        <begin position="391"/>
        <end position="412"/>
    </location>
</feature>
<accession>A0ABM7ZWR2</accession>
<dbReference type="EC" id="2.7.13.3" evidence="4"/>
<dbReference type="PANTHER" id="PTHR45569">
    <property type="entry name" value="SENSOR PROTEIN KDPD"/>
    <property type="match status" value="1"/>
</dbReference>
<dbReference type="Proteomes" id="UP001059597">
    <property type="component" value="Chromosome"/>
</dbReference>
<name>A0ABM7ZWR2_STRNI</name>
<protein>
    <recommendedName>
        <fullName evidence="4">histidine kinase</fullName>
        <ecNumber evidence="4">2.7.13.3</ecNumber>
    </recommendedName>
</protein>
<keyword evidence="5" id="KW-0597">Phosphoprotein</keyword>
<dbReference type="InterPro" id="IPR038318">
    <property type="entry name" value="KdpD_sf"/>
</dbReference>
<dbReference type="Pfam" id="PF00512">
    <property type="entry name" value="HisKA"/>
    <property type="match status" value="1"/>
</dbReference>
<dbReference type="InterPro" id="IPR025201">
    <property type="entry name" value="KdpD_TM"/>
</dbReference>
<dbReference type="InterPro" id="IPR006016">
    <property type="entry name" value="UspA"/>
</dbReference>
<evidence type="ECO:0000256" key="7">
    <source>
        <dbReference type="ARBA" id="ARBA00022692"/>
    </source>
</evidence>
<evidence type="ECO:0000313" key="17">
    <source>
        <dbReference type="EMBL" id="BDM70787.1"/>
    </source>
</evidence>
<proteinExistence type="predicted"/>
<evidence type="ECO:0000256" key="11">
    <source>
        <dbReference type="ARBA" id="ARBA00022989"/>
    </source>
</evidence>